<name>A0ABW4S1A8_9ACTN</name>
<dbReference type="PANTHER" id="PTHR21089">
    <property type="entry name" value="SHIKIMATE DEHYDROGENASE"/>
    <property type="match status" value="1"/>
</dbReference>
<dbReference type="GO" id="GO:0004764">
    <property type="term" value="F:shikimate 3-dehydrogenase (NADP+) activity"/>
    <property type="evidence" value="ECO:0007669"/>
    <property type="project" value="UniProtKB-EC"/>
</dbReference>
<comment type="pathway">
    <text evidence="1">Metabolic intermediate biosynthesis; chorismate biosynthesis; chorismate from D-erythrose 4-phosphate and phosphoenolpyruvate: step 4/7.</text>
</comment>
<dbReference type="RefSeq" id="WP_343875884.1">
    <property type="nucleotide sequence ID" value="NZ_BAAAIX010000034.1"/>
</dbReference>
<protein>
    <submittedName>
        <fullName evidence="4">Shikimate dehydrogenase</fullName>
        <ecNumber evidence="4">1.1.1.25</ecNumber>
    </submittedName>
</protein>
<dbReference type="SUPFAM" id="SSF53223">
    <property type="entry name" value="Aminoacid dehydrogenase-like, N-terminal domain"/>
    <property type="match status" value="1"/>
</dbReference>
<reference evidence="5" key="1">
    <citation type="journal article" date="2019" name="Int. J. Syst. Evol. Microbiol.">
        <title>The Global Catalogue of Microorganisms (GCM) 10K type strain sequencing project: providing services to taxonomists for standard genome sequencing and annotation.</title>
        <authorList>
            <consortium name="The Broad Institute Genomics Platform"/>
            <consortium name="The Broad Institute Genome Sequencing Center for Infectious Disease"/>
            <person name="Wu L."/>
            <person name="Ma J."/>
        </authorList>
    </citation>
    <scope>NUCLEOTIDE SEQUENCE [LARGE SCALE GENOMIC DNA]</scope>
    <source>
        <strain evidence="5">CAIM 431</strain>
    </source>
</reference>
<dbReference type="SUPFAM" id="SSF51735">
    <property type="entry name" value="NAD(P)-binding Rossmann-fold domains"/>
    <property type="match status" value="1"/>
</dbReference>
<dbReference type="EC" id="1.1.1.25" evidence="4"/>
<dbReference type="Gene3D" id="3.40.50.720">
    <property type="entry name" value="NAD(P)-binding Rossmann-like Domain"/>
    <property type="match status" value="1"/>
</dbReference>
<keyword evidence="2" id="KW-0028">Amino-acid biosynthesis</keyword>
<gene>
    <name evidence="4" type="ORF">ACFSCS_14940</name>
</gene>
<keyword evidence="2" id="KW-0057">Aromatic amino acid biosynthesis</keyword>
<dbReference type="InterPro" id="IPR013708">
    <property type="entry name" value="Shikimate_DH-bd_N"/>
</dbReference>
<dbReference type="Proteomes" id="UP001597326">
    <property type="component" value="Unassembled WGS sequence"/>
</dbReference>
<dbReference type="EMBL" id="JBHUFZ010000033">
    <property type="protein sequence ID" value="MFD1891468.1"/>
    <property type="molecule type" value="Genomic_DNA"/>
</dbReference>
<comment type="caution">
    <text evidence="4">The sequence shown here is derived from an EMBL/GenBank/DDBJ whole genome shotgun (WGS) entry which is preliminary data.</text>
</comment>
<evidence type="ECO:0000259" key="3">
    <source>
        <dbReference type="Pfam" id="PF08501"/>
    </source>
</evidence>
<dbReference type="CDD" id="cd01065">
    <property type="entry name" value="NAD_bind_Shikimate_DH"/>
    <property type="match status" value="1"/>
</dbReference>
<dbReference type="PANTHER" id="PTHR21089:SF1">
    <property type="entry name" value="BIFUNCTIONAL 3-DEHYDROQUINATE DEHYDRATASE_SHIKIMATE DEHYDROGENASE, CHLOROPLASTIC"/>
    <property type="match status" value="1"/>
</dbReference>
<dbReference type="InterPro" id="IPR046346">
    <property type="entry name" value="Aminoacid_DH-like_N_sf"/>
</dbReference>
<evidence type="ECO:0000313" key="5">
    <source>
        <dbReference type="Proteomes" id="UP001597326"/>
    </source>
</evidence>
<evidence type="ECO:0000256" key="1">
    <source>
        <dbReference type="ARBA" id="ARBA00004871"/>
    </source>
</evidence>
<sequence length="280" mass="29285">MPGLTEGVARAAVIGHPVAHSLSPALHRAAHAQLGLDWHYEAIDVEPGGVDGFLAGLDEFWRGLSVTMPHKEAIRRHGSGDELVELTGVANTWVRIPGAEPLVRNTDVGGYQLALSEAGIGALDSAVVVGNGATARSAVVALRQLGVERVQLLARDPQRAQELRGFCSNTLGMLCKVSPLRHAQVIESDILVSTVPAAGVEPVAEELAAAVQVVFDSVYDPWPTALARAAEARGRLTLNGLDLLAGQAVEQVRLMTGGGEVGYELLRSAGQEALGARGAI</sequence>
<accession>A0ABW4S1A8</accession>
<dbReference type="InterPro" id="IPR036291">
    <property type="entry name" value="NAD(P)-bd_dom_sf"/>
</dbReference>
<keyword evidence="5" id="KW-1185">Reference proteome</keyword>
<dbReference type="NCBIfam" id="NF001311">
    <property type="entry name" value="PRK00258.1-3"/>
    <property type="match status" value="1"/>
</dbReference>
<evidence type="ECO:0000256" key="2">
    <source>
        <dbReference type="ARBA" id="ARBA00023141"/>
    </source>
</evidence>
<dbReference type="Pfam" id="PF08501">
    <property type="entry name" value="Shikimate_dh_N"/>
    <property type="match status" value="1"/>
</dbReference>
<organism evidence="4 5">
    <name type="scientific">Luteococcus peritonei</name>
    <dbReference type="NCBI Taxonomy" id="88874"/>
    <lineage>
        <taxon>Bacteria</taxon>
        <taxon>Bacillati</taxon>
        <taxon>Actinomycetota</taxon>
        <taxon>Actinomycetes</taxon>
        <taxon>Propionibacteriales</taxon>
        <taxon>Propionibacteriaceae</taxon>
        <taxon>Luteococcus</taxon>
    </lineage>
</organism>
<evidence type="ECO:0000313" key="4">
    <source>
        <dbReference type="EMBL" id="MFD1891468.1"/>
    </source>
</evidence>
<feature type="domain" description="Shikimate dehydrogenase substrate binding N-terminal" evidence="3">
    <location>
        <begin position="13"/>
        <end position="92"/>
    </location>
</feature>
<keyword evidence="4" id="KW-0560">Oxidoreductase</keyword>
<dbReference type="Gene3D" id="3.40.50.10860">
    <property type="entry name" value="Leucine Dehydrogenase, chain A, domain 1"/>
    <property type="match status" value="1"/>
</dbReference>
<proteinExistence type="predicted"/>
<dbReference type="InterPro" id="IPR022893">
    <property type="entry name" value="Shikimate_DH_fam"/>
</dbReference>